<comment type="caution">
    <text evidence="1">The sequence shown here is derived from an EMBL/GenBank/DDBJ whole genome shotgun (WGS) entry which is preliminary data.</text>
</comment>
<dbReference type="SUPFAM" id="SSF51735">
    <property type="entry name" value="NAD(P)-binding Rossmann-fold domains"/>
    <property type="match status" value="1"/>
</dbReference>
<organism evidence="1 2">
    <name type="scientific">Turicibacter sanguinis</name>
    <dbReference type="NCBI Taxonomy" id="154288"/>
    <lineage>
        <taxon>Bacteria</taxon>
        <taxon>Bacillati</taxon>
        <taxon>Bacillota</taxon>
        <taxon>Erysipelotrichia</taxon>
        <taxon>Erysipelotrichales</taxon>
        <taxon>Turicibacteraceae</taxon>
        <taxon>Turicibacter</taxon>
    </lineage>
</organism>
<evidence type="ECO:0000313" key="2">
    <source>
        <dbReference type="Proteomes" id="UP000487649"/>
    </source>
</evidence>
<dbReference type="AlphaFoldDB" id="A0A6A8SG73"/>
<gene>
    <name evidence="1" type="ORF">GMA92_03960</name>
</gene>
<reference evidence="1 2" key="1">
    <citation type="journal article" date="2019" name="Nat. Med.">
        <title>A library of human gut bacterial isolates paired with longitudinal multiomics data enables mechanistic microbiome research.</title>
        <authorList>
            <person name="Poyet M."/>
            <person name="Groussin M."/>
            <person name="Gibbons S.M."/>
            <person name="Avila-Pacheco J."/>
            <person name="Jiang X."/>
            <person name="Kearney S.M."/>
            <person name="Perrotta A.R."/>
            <person name="Berdy B."/>
            <person name="Zhao S."/>
            <person name="Lieberman T.D."/>
            <person name="Swanson P.K."/>
            <person name="Smith M."/>
            <person name="Roesemann S."/>
            <person name="Alexander J.E."/>
            <person name="Rich S.A."/>
            <person name="Livny J."/>
            <person name="Vlamakis H."/>
            <person name="Clish C."/>
            <person name="Bullock K."/>
            <person name="Deik A."/>
            <person name="Scott J."/>
            <person name="Pierce K.A."/>
            <person name="Xavier R.J."/>
            <person name="Alm E.J."/>
        </authorList>
    </citation>
    <scope>NUCLEOTIDE SEQUENCE [LARGE SCALE GENOMIC DNA]</scope>
    <source>
        <strain evidence="1 2">BIOML-A198</strain>
    </source>
</reference>
<sequence length="53" mass="6127">MKCHKNQIHVYGANKLKEEPDVQEILDKFGIICISWVFSKSGNNLIKTILRLI</sequence>
<dbReference type="EMBL" id="WMQE01000006">
    <property type="protein sequence ID" value="MTK20592.1"/>
    <property type="molecule type" value="Genomic_DNA"/>
</dbReference>
<dbReference type="OrthoDB" id="9803892at2"/>
<dbReference type="Gene3D" id="3.40.50.720">
    <property type="entry name" value="NAD(P)-binding Rossmann-like Domain"/>
    <property type="match status" value="1"/>
</dbReference>
<protein>
    <submittedName>
        <fullName evidence="1">Sugar nucleotide-binding protein</fullName>
    </submittedName>
</protein>
<proteinExistence type="predicted"/>
<dbReference type="InterPro" id="IPR036291">
    <property type="entry name" value="NAD(P)-bd_dom_sf"/>
</dbReference>
<dbReference type="Pfam" id="PF04321">
    <property type="entry name" value="RmlD_sub_bind"/>
    <property type="match status" value="1"/>
</dbReference>
<accession>A0A6A8SG73</accession>
<dbReference type="Proteomes" id="UP000487649">
    <property type="component" value="Unassembled WGS sequence"/>
</dbReference>
<dbReference type="InterPro" id="IPR029903">
    <property type="entry name" value="RmlD-like-bd"/>
</dbReference>
<name>A0A6A8SG73_9FIRM</name>
<evidence type="ECO:0000313" key="1">
    <source>
        <dbReference type="EMBL" id="MTK20592.1"/>
    </source>
</evidence>